<sequence>MFFARRGEPDRGPAEDPRAKSRLYALDGLRLIAALMVVAFHLLAYDGTGWTTSVKEHFPSTYLFSYYGWLGVQLFFLISGFVICMSCWGKSVGDFAISRMTRLYPAYWFAVLATAFALWLSPGVRDVPTLSNLAVNLTMLQDPLNVDRVDSVYWSLWVEVRFYLLFILVARKGLTYRRLVIFCLVWVVAGLFASKVHNNLLDAVVMPENCWYFIAGIALYLIYRFKPNALLWSIVLGCFLLGQHFLVAAHKANQYYAGFKAPVWPALILLAVIFAVMAAVATGLTNWITWGWLPTAGTLTYPLYLLHEDIGWIFIRHTERRLHPYVILAILLTVLLIASWLVHRYVERPLGLWMRKKLKASLEEVRMYSHPDSYNIAGKLSALESLTNPYSTRASARTAPQHKGPGSSE</sequence>
<feature type="transmembrane region" description="Helical" evidence="1">
    <location>
        <begin position="325"/>
        <end position="346"/>
    </location>
</feature>
<name>A0ABW0A044_9ACTN</name>
<dbReference type="Pfam" id="PF01757">
    <property type="entry name" value="Acyl_transf_3"/>
    <property type="match status" value="1"/>
</dbReference>
<gene>
    <name evidence="3" type="ORF">ACFPP6_14290</name>
</gene>
<keyword evidence="3" id="KW-0012">Acyltransferase</keyword>
<dbReference type="EMBL" id="JBHSKJ010000007">
    <property type="protein sequence ID" value="MFC5145830.1"/>
    <property type="molecule type" value="Genomic_DNA"/>
</dbReference>
<dbReference type="InterPro" id="IPR050879">
    <property type="entry name" value="Acyltransferase_3"/>
</dbReference>
<comment type="caution">
    <text evidence="3">The sequence shown here is derived from an EMBL/GenBank/DDBJ whole genome shotgun (WGS) entry which is preliminary data.</text>
</comment>
<dbReference type="Proteomes" id="UP001596222">
    <property type="component" value="Unassembled WGS sequence"/>
</dbReference>
<feature type="transmembrane region" description="Helical" evidence="1">
    <location>
        <begin position="64"/>
        <end position="89"/>
    </location>
</feature>
<feature type="transmembrane region" description="Helical" evidence="1">
    <location>
        <begin position="179"/>
        <end position="197"/>
    </location>
</feature>
<dbReference type="InterPro" id="IPR002656">
    <property type="entry name" value="Acyl_transf_3_dom"/>
</dbReference>
<dbReference type="PANTHER" id="PTHR23028">
    <property type="entry name" value="ACETYLTRANSFERASE"/>
    <property type="match status" value="1"/>
</dbReference>
<dbReference type="PANTHER" id="PTHR23028:SF53">
    <property type="entry name" value="ACYL_TRANSF_3 DOMAIN-CONTAINING PROTEIN"/>
    <property type="match status" value="1"/>
</dbReference>
<feature type="transmembrane region" description="Helical" evidence="1">
    <location>
        <begin position="21"/>
        <end position="44"/>
    </location>
</feature>
<feature type="transmembrane region" description="Helical" evidence="1">
    <location>
        <begin position="101"/>
        <end position="120"/>
    </location>
</feature>
<proteinExistence type="predicted"/>
<feature type="transmembrane region" description="Helical" evidence="1">
    <location>
        <begin position="261"/>
        <end position="280"/>
    </location>
</feature>
<feature type="transmembrane region" description="Helical" evidence="1">
    <location>
        <begin position="203"/>
        <end position="223"/>
    </location>
</feature>
<evidence type="ECO:0000313" key="4">
    <source>
        <dbReference type="Proteomes" id="UP001596222"/>
    </source>
</evidence>
<protein>
    <submittedName>
        <fullName evidence="3">Acyltransferase family protein</fullName>
        <ecNumber evidence="3">2.3.-.-</ecNumber>
    </submittedName>
</protein>
<feature type="transmembrane region" description="Helical" evidence="1">
    <location>
        <begin position="230"/>
        <end position="249"/>
    </location>
</feature>
<reference evidence="4" key="1">
    <citation type="journal article" date="2019" name="Int. J. Syst. Evol. Microbiol.">
        <title>The Global Catalogue of Microorganisms (GCM) 10K type strain sequencing project: providing services to taxonomists for standard genome sequencing and annotation.</title>
        <authorList>
            <consortium name="The Broad Institute Genomics Platform"/>
            <consortium name="The Broad Institute Genome Sequencing Center for Infectious Disease"/>
            <person name="Wu L."/>
            <person name="Ma J."/>
        </authorList>
    </citation>
    <scope>NUCLEOTIDE SEQUENCE [LARGE SCALE GENOMIC DNA]</scope>
    <source>
        <strain evidence="4">CGMCC 4.1641</strain>
    </source>
</reference>
<keyword evidence="3" id="KW-0808">Transferase</keyword>
<dbReference type="GO" id="GO:0016746">
    <property type="term" value="F:acyltransferase activity"/>
    <property type="evidence" value="ECO:0007669"/>
    <property type="project" value="UniProtKB-KW"/>
</dbReference>
<keyword evidence="1" id="KW-0472">Membrane</keyword>
<accession>A0ABW0A044</accession>
<keyword evidence="1" id="KW-1133">Transmembrane helix</keyword>
<keyword evidence="4" id="KW-1185">Reference proteome</keyword>
<dbReference type="RefSeq" id="WP_382041257.1">
    <property type="nucleotide sequence ID" value="NZ_JBHSKJ010000007.1"/>
</dbReference>
<evidence type="ECO:0000313" key="3">
    <source>
        <dbReference type="EMBL" id="MFC5145830.1"/>
    </source>
</evidence>
<organism evidence="3 4">
    <name type="scientific">Streptomyces aureoversilis</name>
    <dbReference type="NCBI Taxonomy" id="67277"/>
    <lineage>
        <taxon>Bacteria</taxon>
        <taxon>Bacillati</taxon>
        <taxon>Actinomycetota</taxon>
        <taxon>Actinomycetes</taxon>
        <taxon>Kitasatosporales</taxon>
        <taxon>Streptomycetaceae</taxon>
        <taxon>Streptomyces</taxon>
    </lineage>
</organism>
<dbReference type="EC" id="2.3.-.-" evidence="3"/>
<feature type="domain" description="Acyltransferase 3" evidence="2">
    <location>
        <begin position="24"/>
        <end position="341"/>
    </location>
</feature>
<evidence type="ECO:0000259" key="2">
    <source>
        <dbReference type="Pfam" id="PF01757"/>
    </source>
</evidence>
<keyword evidence="1" id="KW-0812">Transmembrane</keyword>
<feature type="transmembrane region" description="Helical" evidence="1">
    <location>
        <begin position="152"/>
        <end position="170"/>
    </location>
</feature>
<evidence type="ECO:0000256" key="1">
    <source>
        <dbReference type="SAM" id="Phobius"/>
    </source>
</evidence>